<feature type="non-terminal residue" evidence="3">
    <location>
        <position position="1"/>
    </location>
</feature>
<evidence type="ECO:0000256" key="2">
    <source>
        <dbReference type="SAM" id="Phobius"/>
    </source>
</evidence>
<name>A0A699KN11_TANCI</name>
<reference evidence="3" key="1">
    <citation type="journal article" date="2019" name="Sci. Rep.">
        <title>Draft genome of Tanacetum cinerariifolium, the natural source of mosquito coil.</title>
        <authorList>
            <person name="Yamashiro T."/>
            <person name="Shiraishi A."/>
            <person name="Satake H."/>
            <person name="Nakayama K."/>
        </authorList>
    </citation>
    <scope>NUCLEOTIDE SEQUENCE</scope>
</reference>
<keyword evidence="2" id="KW-1133">Transmembrane helix</keyword>
<accession>A0A699KN11</accession>
<feature type="region of interest" description="Disordered" evidence="1">
    <location>
        <begin position="189"/>
        <end position="221"/>
    </location>
</feature>
<feature type="compositionally biased region" description="Polar residues" evidence="1">
    <location>
        <begin position="189"/>
        <end position="201"/>
    </location>
</feature>
<protein>
    <submittedName>
        <fullName evidence="3">Uncharacterized protein</fullName>
    </submittedName>
</protein>
<evidence type="ECO:0000256" key="1">
    <source>
        <dbReference type="SAM" id="MobiDB-lite"/>
    </source>
</evidence>
<keyword evidence="2" id="KW-0472">Membrane</keyword>
<sequence>SNVREARNTCSDLEESKNYTWFSKGQRMEATGIMWCAYHNFYIYSADFVSGDEIHSTTSSRRPAKMMVEYILHQAQEQELDQLWSQCCHRLEEKHDKCLMLLVKDLMLSSKVDDCCLLHMIAAAVIYFMLLLIRDVNAAMLSPTKPAQYLSHTNRPTTPIIEDRVSDSKDEFKTRAPQIVPSFVQTTKQMKSPSHSVQHVETSVPAATPNPASLKPASSGKRRNRNACFVCKSMDHLIKDFDYHTQKMAQPTTRNHAHRGNHKHYAPMTYQNPQQHMVFAAVLTQSQPVSVTVVRPVSVVVPKSKVTRPRHATPIVTKPKSPIRRHLTCSPSPKTSNLPPRVTAVKALVVSVAQGVKGKWE</sequence>
<dbReference type="EMBL" id="BKCJ010528376">
    <property type="protein sequence ID" value="GFA98890.1"/>
    <property type="molecule type" value="Genomic_DNA"/>
</dbReference>
<evidence type="ECO:0000313" key="3">
    <source>
        <dbReference type="EMBL" id="GFA98890.1"/>
    </source>
</evidence>
<proteinExistence type="predicted"/>
<gene>
    <name evidence="3" type="ORF">Tci_670862</name>
</gene>
<comment type="caution">
    <text evidence="3">The sequence shown here is derived from an EMBL/GenBank/DDBJ whole genome shotgun (WGS) entry which is preliminary data.</text>
</comment>
<organism evidence="3">
    <name type="scientific">Tanacetum cinerariifolium</name>
    <name type="common">Dalmatian daisy</name>
    <name type="synonym">Chrysanthemum cinerariifolium</name>
    <dbReference type="NCBI Taxonomy" id="118510"/>
    <lineage>
        <taxon>Eukaryota</taxon>
        <taxon>Viridiplantae</taxon>
        <taxon>Streptophyta</taxon>
        <taxon>Embryophyta</taxon>
        <taxon>Tracheophyta</taxon>
        <taxon>Spermatophyta</taxon>
        <taxon>Magnoliopsida</taxon>
        <taxon>eudicotyledons</taxon>
        <taxon>Gunneridae</taxon>
        <taxon>Pentapetalae</taxon>
        <taxon>asterids</taxon>
        <taxon>campanulids</taxon>
        <taxon>Asterales</taxon>
        <taxon>Asteraceae</taxon>
        <taxon>Asteroideae</taxon>
        <taxon>Anthemideae</taxon>
        <taxon>Anthemidinae</taxon>
        <taxon>Tanacetum</taxon>
    </lineage>
</organism>
<keyword evidence="2" id="KW-0812">Transmembrane</keyword>
<feature type="transmembrane region" description="Helical" evidence="2">
    <location>
        <begin position="117"/>
        <end position="133"/>
    </location>
</feature>
<dbReference type="AlphaFoldDB" id="A0A699KN11"/>